<protein>
    <submittedName>
        <fullName evidence="1">Uncharacterized protein</fullName>
    </submittedName>
</protein>
<accession>A0A5B7JRB2</accession>
<evidence type="ECO:0000313" key="1">
    <source>
        <dbReference type="EMBL" id="MPC95568.1"/>
    </source>
</evidence>
<gene>
    <name evidence="1" type="ORF">E2C01_090786</name>
</gene>
<dbReference type="AlphaFoldDB" id="A0A5B7JRB2"/>
<dbReference type="EMBL" id="VSRR010102746">
    <property type="protein sequence ID" value="MPC95568.1"/>
    <property type="molecule type" value="Genomic_DNA"/>
</dbReference>
<dbReference type="Proteomes" id="UP000324222">
    <property type="component" value="Unassembled WGS sequence"/>
</dbReference>
<evidence type="ECO:0000313" key="2">
    <source>
        <dbReference type="Proteomes" id="UP000324222"/>
    </source>
</evidence>
<name>A0A5B7JRB2_PORTR</name>
<organism evidence="1 2">
    <name type="scientific">Portunus trituberculatus</name>
    <name type="common">Swimming crab</name>
    <name type="synonym">Neptunus trituberculatus</name>
    <dbReference type="NCBI Taxonomy" id="210409"/>
    <lineage>
        <taxon>Eukaryota</taxon>
        <taxon>Metazoa</taxon>
        <taxon>Ecdysozoa</taxon>
        <taxon>Arthropoda</taxon>
        <taxon>Crustacea</taxon>
        <taxon>Multicrustacea</taxon>
        <taxon>Malacostraca</taxon>
        <taxon>Eumalacostraca</taxon>
        <taxon>Eucarida</taxon>
        <taxon>Decapoda</taxon>
        <taxon>Pleocyemata</taxon>
        <taxon>Brachyura</taxon>
        <taxon>Eubrachyura</taxon>
        <taxon>Portunoidea</taxon>
        <taxon>Portunidae</taxon>
        <taxon>Portuninae</taxon>
        <taxon>Portunus</taxon>
    </lineage>
</organism>
<sequence length="103" mass="12461">MSTHKHTKHIPVAKIETLNINTHLCLQFLFLFPDRLYWNFEGVSRIDRWYLFIFTQLRPAASKVHHTVITTDTMTHQLHTTMPGRTHMDLEHIPRMRKYKHKR</sequence>
<proteinExistence type="predicted"/>
<keyword evidence="2" id="KW-1185">Reference proteome</keyword>
<reference evidence="1 2" key="1">
    <citation type="submission" date="2019-05" db="EMBL/GenBank/DDBJ databases">
        <title>Another draft genome of Portunus trituberculatus and its Hox gene families provides insights of decapod evolution.</title>
        <authorList>
            <person name="Jeong J.-H."/>
            <person name="Song I."/>
            <person name="Kim S."/>
            <person name="Choi T."/>
            <person name="Kim D."/>
            <person name="Ryu S."/>
            <person name="Kim W."/>
        </authorList>
    </citation>
    <scope>NUCLEOTIDE SEQUENCE [LARGE SCALE GENOMIC DNA]</scope>
    <source>
        <tissue evidence="1">Muscle</tissue>
    </source>
</reference>
<comment type="caution">
    <text evidence="1">The sequence shown here is derived from an EMBL/GenBank/DDBJ whole genome shotgun (WGS) entry which is preliminary data.</text>
</comment>